<name>A0A6N8EXA4_PAEMA</name>
<evidence type="ECO:0000313" key="2">
    <source>
        <dbReference type="EMBL" id="MUG24826.1"/>
    </source>
</evidence>
<dbReference type="Proteomes" id="UP000442469">
    <property type="component" value="Unassembled WGS sequence"/>
</dbReference>
<evidence type="ECO:0000256" key="1">
    <source>
        <dbReference type="SAM" id="MobiDB-lite"/>
    </source>
</evidence>
<proteinExistence type="predicted"/>
<dbReference type="RefSeq" id="WP_155620749.1">
    <property type="nucleotide sequence ID" value="NZ_WNZZ01000018.1"/>
</dbReference>
<reference evidence="2 3" key="1">
    <citation type="submission" date="2019-11" db="EMBL/GenBank/DDBJ databases">
        <title>Draft genome sequences of five Paenibacillus species of dairy origin.</title>
        <authorList>
            <person name="Olajide A.M."/>
            <person name="Chen S."/>
            <person name="Lapointe G."/>
        </authorList>
    </citation>
    <scope>NUCLEOTIDE SEQUENCE [LARGE SCALE GENOMIC DNA]</scope>
    <source>
        <strain evidence="2 3">3CT49</strain>
    </source>
</reference>
<feature type="compositionally biased region" description="Polar residues" evidence="1">
    <location>
        <begin position="663"/>
        <end position="672"/>
    </location>
</feature>
<dbReference type="EMBL" id="WNZZ01000018">
    <property type="protein sequence ID" value="MUG24826.1"/>
    <property type="molecule type" value="Genomic_DNA"/>
</dbReference>
<accession>A0A6N8EXA4</accession>
<sequence>MTVRRWFTLHYLLMLLCLLTMPLLVHKGIGISQKLAAIQTAERLYHGKQLIEAEDWYRKARINRSIRYKEELISSRLEELAPISSMKEDLANISEQASRADSKRDFELLMDAYTKLQQAQSCYLTPEEPYSDYYRQLSEHYRFPQNFTGYFRSFKTMFLEQMDQNLTASSYEDESFRRNLLRIPGGLFGTEQEWLDELITAFRRYDETKLTRMAAEGLVEPMLSDATAMLAEYKSNNLEAPWIISEADSLIEALLKNDWDNDDYAAFAMHARQFTTFASSAYPESKVLSLAKSRMEELMLRAGKNAANGDYQEAIDLYTAIGHYQDTQAEIRAAELAWTLAEPARMLPSPAGGSGYAHIVSGRDRFGAKLYVAATDQNNKLYFGRMNAEESVQILSNQDLAPQEQIRTIAVDPDLSTDTIPVIVIEAASEARNARYAAFEVRESSIALLYSIEGDSLTVQPDGTLLVVNPVGEGEGQTAIFARSGGIYQFAGVKQDILDISADSVSQYPNSLVRFTCTVIRSGAGEALCMGSNSLILLSGDIPPSAEAVNVTVTGRFKQYAEQTVDEQLIGQIAAVLNGATGGPTGGQDKGQIEEQVEDQVNRESEGSGNGQIESQAEEQHDGPVDGQADGQIARQAAEQVDGKGAGRIEGQTAGTGEGASNGLLQSLAGANQISVPVVEVETIR</sequence>
<gene>
    <name evidence="2" type="ORF">GNQ08_20880</name>
</gene>
<organism evidence="2 3">
    <name type="scientific">Paenibacillus macerans</name>
    <name type="common">Bacillus macerans</name>
    <dbReference type="NCBI Taxonomy" id="44252"/>
    <lineage>
        <taxon>Bacteria</taxon>
        <taxon>Bacillati</taxon>
        <taxon>Bacillota</taxon>
        <taxon>Bacilli</taxon>
        <taxon>Bacillales</taxon>
        <taxon>Paenibacillaceae</taxon>
        <taxon>Paenibacillus</taxon>
    </lineage>
</organism>
<protein>
    <submittedName>
        <fullName evidence="2">Uncharacterized protein</fullName>
    </submittedName>
</protein>
<comment type="caution">
    <text evidence="2">The sequence shown here is derived from an EMBL/GenBank/DDBJ whole genome shotgun (WGS) entry which is preliminary data.</text>
</comment>
<feature type="region of interest" description="Disordered" evidence="1">
    <location>
        <begin position="581"/>
        <end position="672"/>
    </location>
</feature>
<dbReference type="AlphaFoldDB" id="A0A6N8EXA4"/>
<feature type="compositionally biased region" description="Gly residues" evidence="1">
    <location>
        <begin position="648"/>
        <end position="660"/>
    </location>
</feature>
<evidence type="ECO:0000313" key="3">
    <source>
        <dbReference type="Proteomes" id="UP000442469"/>
    </source>
</evidence>